<feature type="region of interest" description="Disordered" evidence="1">
    <location>
        <begin position="89"/>
        <end position="183"/>
    </location>
</feature>
<reference evidence="3" key="2">
    <citation type="journal article" date="2017" name="Front. Cell. Infect. Microbiol.">
        <title>Analysis of the Salivary Gland Transcriptome of Unfed and Partially Fed Amblyomma sculptum Ticks and Descriptive Proteome of the Saliva.</title>
        <authorList>
            <person name="Esteves E."/>
            <person name="Maruyama S.R."/>
            <person name="Kawahara R."/>
            <person name="Fujita A."/>
            <person name="Martins L.A."/>
            <person name="Righi A.A."/>
            <person name="Costa F.B."/>
            <person name="Palmisano G."/>
            <person name="Labruna M.B."/>
            <person name="Sa-Nunes A."/>
            <person name="Ribeiro J.M.C."/>
            <person name="Fogaca A.C."/>
        </authorList>
    </citation>
    <scope>NUCLEOTIDE SEQUENCE</scope>
</reference>
<keyword evidence="2" id="KW-0812">Transmembrane</keyword>
<dbReference type="AlphaFoldDB" id="A0A1E1XRU8"/>
<feature type="transmembrane region" description="Helical" evidence="2">
    <location>
        <begin position="12"/>
        <end position="32"/>
    </location>
</feature>
<evidence type="ECO:0000256" key="1">
    <source>
        <dbReference type="SAM" id="MobiDB-lite"/>
    </source>
</evidence>
<organism evidence="3">
    <name type="scientific">Amblyomma sculptum</name>
    <name type="common">Tick</name>
    <dbReference type="NCBI Taxonomy" id="1581419"/>
    <lineage>
        <taxon>Eukaryota</taxon>
        <taxon>Metazoa</taxon>
        <taxon>Ecdysozoa</taxon>
        <taxon>Arthropoda</taxon>
        <taxon>Chelicerata</taxon>
        <taxon>Arachnida</taxon>
        <taxon>Acari</taxon>
        <taxon>Parasitiformes</taxon>
        <taxon>Ixodida</taxon>
        <taxon>Ixodoidea</taxon>
        <taxon>Ixodidae</taxon>
        <taxon>Amblyomminae</taxon>
        <taxon>Amblyomma</taxon>
    </lineage>
</organism>
<feature type="compositionally biased region" description="Basic and acidic residues" evidence="1">
    <location>
        <begin position="150"/>
        <end position="164"/>
    </location>
</feature>
<dbReference type="GO" id="GO:0003743">
    <property type="term" value="F:translation initiation factor activity"/>
    <property type="evidence" value="ECO:0007669"/>
    <property type="project" value="UniProtKB-KW"/>
</dbReference>
<evidence type="ECO:0000313" key="3">
    <source>
        <dbReference type="EMBL" id="JAU01720.1"/>
    </source>
</evidence>
<keyword evidence="3" id="KW-0396">Initiation factor</keyword>
<feature type="compositionally biased region" description="Basic and acidic residues" evidence="1">
    <location>
        <begin position="124"/>
        <end position="134"/>
    </location>
</feature>
<name>A0A1E1XRU8_AMBSC</name>
<keyword evidence="3" id="KW-0648">Protein biosynthesis</keyword>
<reference evidence="3" key="1">
    <citation type="submission" date="2016-09" db="EMBL/GenBank/DDBJ databases">
        <authorList>
            <person name="Capua I."/>
            <person name="De Benedictis P."/>
            <person name="Joannis T."/>
            <person name="Lombin L.H."/>
            <person name="Cattoli G."/>
        </authorList>
    </citation>
    <scope>NUCLEOTIDE SEQUENCE</scope>
</reference>
<feature type="compositionally biased region" description="Basic residues" evidence="1">
    <location>
        <begin position="165"/>
        <end position="183"/>
    </location>
</feature>
<dbReference type="EMBL" id="GFAA01001715">
    <property type="protein sequence ID" value="JAU01720.1"/>
    <property type="molecule type" value="mRNA"/>
</dbReference>
<accession>A0A1E1XRU8</accession>
<feature type="compositionally biased region" description="Basic and acidic residues" evidence="1">
    <location>
        <begin position="104"/>
        <end position="115"/>
    </location>
</feature>
<keyword evidence="2" id="KW-0472">Membrane</keyword>
<protein>
    <submittedName>
        <fullName evidence="3">Putative translation initiation factor if-2</fullName>
    </submittedName>
</protein>
<evidence type="ECO:0000256" key="2">
    <source>
        <dbReference type="SAM" id="Phobius"/>
    </source>
</evidence>
<keyword evidence="2" id="KW-1133">Transmembrane helix</keyword>
<proteinExistence type="evidence at transcript level"/>
<sequence>MAPAADEQKVSLDARGVLIMLVALGGIIGLWVNEFMVSEDNYPPGFVYVPPKRGGAKAPEPEVRQPPRPVLLTVEDCGKLALEAVREYVERHPIERDDSAEELPASRDDEDKAATSEEEPAVLDEFRRRAKAPDEEVGAAVSSEEEHEEEPPKKPAVESEEVKVKPKKPKAKKTAKKTKKTTT</sequence>